<dbReference type="GO" id="GO:0008234">
    <property type="term" value="F:cysteine-type peptidase activity"/>
    <property type="evidence" value="ECO:0007669"/>
    <property type="project" value="UniProtKB-KW"/>
</dbReference>
<keyword evidence="4" id="KW-0788">Thiol protease</keyword>
<evidence type="ECO:0000259" key="7">
    <source>
        <dbReference type="PROSITE" id="PS51935"/>
    </source>
</evidence>
<feature type="region of interest" description="Disordered" evidence="5">
    <location>
        <begin position="273"/>
        <end position="294"/>
    </location>
</feature>
<accession>A0A510Y582</accession>
<dbReference type="InterPro" id="IPR036366">
    <property type="entry name" value="PGBDSf"/>
</dbReference>
<feature type="region of interest" description="Disordered" evidence="5">
    <location>
        <begin position="100"/>
        <end position="120"/>
    </location>
</feature>
<dbReference type="AlphaFoldDB" id="A0A510Y582"/>
<dbReference type="InterPro" id="IPR038765">
    <property type="entry name" value="Papain-like_cys_pep_sf"/>
</dbReference>
<evidence type="ECO:0000256" key="6">
    <source>
        <dbReference type="SAM" id="SignalP"/>
    </source>
</evidence>
<dbReference type="GO" id="GO:0006508">
    <property type="term" value="P:proteolysis"/>
    <property type="evidence" value="ECO:0007669"/>
    <property type="project" value="UniProtKB-KW"/>
</dbReference>
<dbReference type="PANTHER" id="PTHR47053:SF1">
    <property type="entry name" value="MUREIN DD-ENDOPEPTIDASE MEPH-RELATED"/>
    <property type="match status" value="1"/>
</dbReference>
<dbReference type="InterPro" id="IPR051202">
    <property type="entry name" value="Peptidase_C40"/>
</dbReference>
<proteinExistence type="inferred from homology"/>
<feature type="compositionally biased region" description="Low complexity" evidence="5">
    <location>
        <begin position="101"/>
        <end position="119"/>
    </location>
</feature>
<dbReference type="RefSeq" id="WP_094908242.1">
    <property type="nucleotide sequence ID" value="NZ_BJUN01000006.1"/>
</dbReference>
<evidence type="ECO:0000313" key="8">
    <source>
        <dbReference type="EMBL" id="GEK58500.1"/>
    </source>
</evidence>
<dbReference type="Pfam" id="PF01471">
    <property type="entry name" value="PG_binding_1"/>
    <property type="match status" value="3"/>
</dbReference>
<keyword evidence="2" id="KW-0645">Protease</keyword>
<dbReference type="SUPFAM" id="SSF47090">
    <property type="entry name" value="PGBD-like"/>
    <property type="match status" value="3"/>
</dbReference>
<dbReference type="Pfam" id="PF00877">
    <property type="entry name" value="NLPC_P60"/>
    <property type="match status" value="1"/>
</dbReference>
<dbReference type="OrthoDB" id="9813368at2"/>
<gene>
    <name evidence="8" type="ORF">MHA01_14050</name>
</gene>
<dbReference type="SUPFAM" id="SSF54001">
    <property type="entry name" value="Cysteine proteinases"/>
    <property type="match status" value="1"/>
</dbReference>
<dbReference type="Gene3D" id="3.90.1720.10">
    <property type="entry name" value="endopeptidase domain like (from Nostoc punctiforme)"/>
    <property type="match status" value="1"/>
</dbReference>
<evidence type="ECO:0000256" key="3">
    <source>
        <dbReference type="ARBA" id="ARBA00022801"/>
    </source>
</evidence>
<keyword evidence="3 8" id="KW-0378">Hydrolase</keyword>
<reference evidence="8 9" key="1">
    <citation type="submission" date="2019-07" db="EMBL/GenBank/DDBJ databases">
        <title>Whole genome shotgun sequence of Marinococcus halophilus NBRC 102359.</title>
        <authorList>
            <person name="Hosoyama A."/>
            <person name="Uohara A."/>
            <person name="Ohji S."/>
            <person name="Ichikawa N."/>
        </authorList>
    </citation>
    <scope>NUCLEOTIDE SEQUENCE [LARGE SCALE GENOMIC DNA]</scope>
    <source>
        <strain evidence="8 9">NBRC 102359</strain>
    </source>
</reference>
<dbReference type="InterPro" id="IPR036365">
    <property type="entry name" value="PGBD-like_sf"/>
</dbReference>
<dbReference type="STRING" id="1371.GCA_900166605_01448"/>
<comment type="similarity">
    <text evidence="1">Belongs to the peptidase C40 family.</text>
</comment>
<dbReference type="EMBL" id="BJUN01000006">
    <property type="protein sequence ID" value="GEK58500.1"/>
    <property type="molecule type" value="Genomic_DNA"/>
</dbReference>
<keyword evidence="9" id="KW-1185">Reference proteome</keyword>
<dbReference type="InterPro" id="IPR000064">
    <property type="entry name" value="NLP_P60_dom"/>
</dbReference>
<protein>
    <submittedName>
        <fullName evidence="8">Hydrolase</fullName>
    </submittedName>
</protein>
<dbReference type="PANTHER" id="PTHR47053">
    <property type="entry name" value="MUREIN DD-ENDOPEPTIDASE MEPH-RELATED"/>
    <property type="match status" value="1"/>
</dbReference>
<dbReference type="PROSITE" id="PS51935">
    <property type="entry name" value="NLPC_P60"/>
    <property type="match status" value="1"/>
</dbReference>
<dbReference type="Proteomes" id="UP000321051">
    <property type="component" value="Unassembled WGS sequence"/>
</dbReference>
<evidence type="ECO:0000256" key="1">
    <source>
        <dbReference type="ARBA" id="ARBA00007074"/>
    </source>
</evidence>
<feature type="signal peptide" evidence="6">
    <location>
        <begin position="1"/>
        <end position="26"/>
    </location>
</feature>
<organism evidence="8 9">
    <name type="scientific">Marinococcus halophilus</name>
    <dbReference type="NCBI Taxonomy" id="1371"/>
    <lineage>
        <taxon>Bacteria</taxon>
        <taxon>Bacillati</taxon>
        <taxon>Bacillota</taxon>
        <taxon>Bacilli</taxon>
        <taxon>Bacillales</taxon>
        <taxon>Bacillaceae</taxon>
        <taxon>Marinococcus</taxon>
    </lineage>
</organism>
<feature type="region of interest" description="Disordered" evidence="5">
    <location>
        <begin position="187"/>
        <end position="222"/>
    </location>
</feature>
<dbReference type="InterPro" id="IPR002477">
    <property type="entry name" value="Peptidoglycan-bd-like"/>
</dbReference>
<feature type="compositionally biased region" description="Polar residues" evidence="5">
    <location>
        <begin position="193"/>
        <end position="222"/>
    </location>
</feature>
<comment type="caution">
    <text evidence="8">The sequence shown here is derived from an EMBL/GenBank/DDBJ whole genome shotgun (WGS) entry which is preliminary data.</text>
</comment>
<dbReference type="Gene3D" id="1.10.101.10">
    <property type="entry name" value="PGBD-like superfamily/PGBD"/>
    <property type="match status" value="3"/>
</dbReference>
<feature type="chain" id="PRO_5022823072" evidence="6">
    <location>
        <begin position="27"/>
        <end position="411"/>
    </location>
</feature>
<evidence type="ECO:0000313" key="9">
    <source>
        <dbReference type="Proteomes" id="UP000321051"/>
    </source>
</evidence>
<name>A0A510Y582_MARHA</name>
<feature type="domain" description="NlpC/P60" evidence="7">
    <location>
        <begin position="293"/>
        <end position="411"/>
    </location>
</feature>
<keyword evidence="6" id="KW-0732">Signal</keyword>
<evidence type="ECO:0000256" key="2">
    <source>
        <dbReference type="ARBA" id="ARBA00022670"/>
    </source>
</evidence>
<evidence type="ECO:0000256" key="5">
    <source>
        <dbReference type="SAM" id="MobiDB-lite"/>
    </source>
</evidence>
<feature type="compositionally biased region" description="Low complexity" evidence="5">
    <location>
        <begin position="280"/>
        <end position="294"/>
    </location>
</feature>
<evidence type="ECO:0000256" key="4">
    <source>
        <dbReference type="ARBA" id="ARBA00022807"/>
    </source>
</evidence>
<sequence>MKNYAYPATIVAAATVVFAVPATADAALGDQTLRQGSKGSEVKELQEWLKGNGYHNGAVDGIYGPATAGSVQAFQRSAGITSDGIAGSNTFSKMNLGGEKASFPQSSKASESSSGASSSVLKIGASGSDVRDLQAKLKSKGFHSGALDGDFGPVTKSSVIAFQRAAGIGVDGVAGPNTFKALNSFKASDKTDNSSTAKPDSSASETGSKTLRQGHTGNDVKSVQQTLKSKGFLSGPADGQFGPQTAGAVKALQRAAGLSADGVVGPNTWKALSDSSVKNGSGTSSEKVSSGSSGSVSGLISTAKQFIGVPYVWGGTTTRGFDCSGFTQYVYKQNGTNLPRTVAQQYAASKKVSSPQVGDMVFFTTYKAGASHNGIYIGNNQFIHAGSSTGVTISSMSNSYWAPRYIGAGSF</sequence>